<dbReference type="PROSITE" id="PS00077">
    <property type="entry name" value="COX1_CUB"/>
    <property type="match status" value="1"/>
</dbReference>
<evidence type="ECO:0000256" key="4">
    <source>
        <dbReference type="ARBA" id="ARBA00022982"/>
    </source>
</evidence>
<dbReference type="InterPro" id="IPR023616">
    <property type="entry name" value="Cyt_c_oxase-like_su1_dom"/>
</dbReference>
<dbReference type="PANTHER" id="PTHR10422:SF40">
    <property type="entry name" value="CYTOCHROME C OXIDASE SUBUNIT I"/>
    <property type="match status" value="1"/>
</dbReference>
<keyword evidence="6 8" id="KW-0472">Membrane</keyword>
<evidence type="ECO:0000256" key="2">
    <source>
        <dbReference type="ARBA" id="ARBA00022660"/>
    </source>
</evidence>
<dbReference type="SUPFAM" id="SSF81442">
    <property type="entry name" value="Cytochrome c oxidase subunit I-like"/>
    <property type="match status" value="1"/>
</dbReference>
<dbReference type="InterPro" id="IPR033943">
    <property type="entry name" value="Ba3-like_Oxidase_I"/>
</dbReference>
<dbReference type="InterPro" id="IPR036927">
    <property type="entry name" value="Cyt_c_oxase-like_su1_sf"/>
</dbReference>
<evidence type="ECO:0000256" key="7">
    <source>
        <dbReference type="RuleBase" id="RU000370"/>
    </source>
</evidence>
<feature type="transmembrane region" description="Helical" evidence="8">
    <location>
        <begin position="282"/>
        <end position="305"/>
    </location>
</feature>
<keyword evidence="7" id="KW-0813">Transport</keyword>
<feature type="transmembrane region" description="Helical" evidence="8">
    <location>
        <begin position="55"/>
        <end position="78"/>
    </location>
</feature>
<dbReference type="Gene3D" id="1.20.210.10">
    <property type="entry name" value="Cytochrome c oxidase-like, subunit I domain"/>
    <property type="match status" value="1"/>
</dbReference>
<evidence type="ECO:0000256" key="5">
    <source>
        <dbReference type="ARBA" id="ARBA00022989"/>
    </source>
</evidence>
<name>A0ABZ1BR25_9FIRM</name>
<evidence type="ECO:0000313" key="11">
    <source>
        <dbReference type="Proteomes" id="UP001333102"/>
    </source>
</evidence>
<feature type="transmembrane region" description="Helical" evidence="8">
    <location>
        <begin position="249"/>
        <end position="270"/>
    </location>
</feature>
<dbReference type="RefSeq" id="WP_324669591.1">
    <property type="nucleotide sequence ID" value="NZ_CP141614.1"/>
</dbReference>
<feature type="domain" description="Cytochrome oxidase subunit I profile" evidence="9">
    <location>
        <begin position="1"/>
        <end position="477"/>
    </location>
</feature>
<evidence type="ECO:0000256" key="6">
    <source>
        <dbReference type="ARBA" id="ARBA00023136"/>
    </source>
</evidence>
<dbReference type="PRINTS" id="PR01165">
    <property type="entry name" value="CYCOXIDASEI"/>
</dbReference>
<dbReference type="Proteomes" id="UP001333102">
    <property type="component" value="Chromosome"/>
</dbReference>
<dbReference type="InterPro" id="IPR023615">
    <property type="entry name" value="Cyt_c_Oxase_su1_BS"/>
</dbReference>
<accession>A0ABZ1BR25</accession>
<feature type="transmembrane region" description="Helical" evidence="8">
    <location>
        <begin position="331"/>
        <end position="350"/>
    </location>
</feature>
<evidence type="ECO:0000256" key="3">
    <source>
        <dbReference type="ARBA" id="ARBA00022692"/>
    </source>
</evidence>
<evidence type="ECO:0000256" key="8">
    <source>
        <dbReference type="SAM" id="Phobius"/>
    </source>
</evidence>
<comment type="subcellular location">
    <subcellularLocation>
        <location evidence="1">Membrane</location>
        <topology evidence="1">Multi-pass membrane protein</topology>
    </subcellularLocation>
</comment>
<feature type="transmembrane region" description="Helical" evidence="8">
    <location>
        <begin position="509"/>
        <end position="527"/>
    </location>
</feature>
<dbReference type="PROSITE" id="PS50855">
    <property type="entry name" value="COX1"/>
    <property type="match status" value="1"/>
</dbReference>
<feature type="transmembrane region" description="Helical" evidence="8">
    <location>
        <begin position="164"/>
        <end position="187"/>
    </location>
</feature>
<organism evidence="10 11">
    <name type="scientific">Geochorda subterranea</name>
    <dbReference type="NCBI Taxonomy" id="3109564"/>
    <lineage>
        <taxon>Bacteria</taxon>
        <taxon>Bacillati</taxon>
        <taxon>Bacillota</taxon>
        <taxon>Limnochordia</taxon>
        <taxon>Limnochordales</taxon>
        <taxon>Geochordaceae</taxon>
        <taxon>Geochorda</taxon>
    </lineage>
</organism>
<gene>
    <name evidence="10" type="ORF">VLY81_03240</name>
</gene>
<sequence length="542" mass="60248">MSLAQRRLVSWHLYVAVGALALGASMGPLQALEHMGIDLYRYVPFLASYYQGLSLHGVLNVLVWTTFFISGFLTFVTSATLRRPLYSLRLGWLAWGLMTVGVVMAGWAMLTNQATVLFTSYPPLKGHPAYYFGLTLLVVGTWLVSANLFLTWRQWRREHPTERTPLGAFGALVTFVMWDLASVGLAVESLLMLIPMSLGTVEGTDPVLARAFFWFTGHPIVYFWLLPAYVSWYSMVPKQAGGKLFSDPLARLALLLFIPFSIPVGLHHQFTDPGIAQGWKMVHAALTFVVFFPSAMTAFTLLASLENAGRARGARGWFDWFFRLPWRDPSVAAQLFAMILFALGGISGIINASYNLNLMVHNTAWVPGHFHLTVGSGVTLTFMGISYWLIPYLTGRRLWSPKAALVQAWTWFIGMLIFGRGMHWLGLLGAPRRTMLGAATYAQLRPDWALPSVLVGVGGVILAVSLYLYLVQIVATLFFSREPAQVEVPEAEAVSGPEHAPFWFERWRLWVGAAVGLAALGYVPTLVDLLTRFTPVPGLRVW</sequence>
<evidence type="ECO:0000313" key="10">
    <source>
        <dbReference type="EMBL" id="WRP15199.1"/>
    </source>
</evidence>
<evidence type="ECO:0000256" key="1">
    <source>
        <dbReference type="ARBA" id="ARBA00004141"/>
    </source>
</evidence>
<dbReference type="InterPro" id="IPR000883">
    <property type="entry name" value="Cyt_C_Oxase_1"/>
</dbReference>
<proteinExistence type="inferred from homology"/>
<reference evidence="11" key="1">
    <citation type="submission" date="2023-12" db="EMBL/GenBank/DDBJ databases">
        <title>Novel isolates from deep terrestrial aquifers shed light on the physiology and ecology of the class Limnochordia.</title>
        <authorList>
            <person name="Karnachuk O.V."/>
            <person name="Lukina A.P."/>
            <person name="Avakyan M.R."/>
            <person name="Kadnikov V."/>
            <person name="Begmatov S."/>
            <person name="Beletsky A.V."/>
            <person name="Mardanov A.V."/>
            <person name="Ravin N.V."/>
        </authorList>
    </citation>
    <scope>NUCLEOTIDE SEQUENCE [LARGE SCALE GENOMIC DNA]</scope>
    <source>
        <strain evidence="11">LN</strain>
    </source>
</reference>
<keyword evidence="7" id="KW-0408">Iron</keyword>
<feature type="transmembrane region" description="Helical" evidence="8">
    <location>
        <begin position="207"/>
        <end position="229"/>
    </location>
</feature>
<keyword evidence="7" id="KW-0349">Heme</keyword>
<feature type="transmembrane region" description="Helical" evidence="8">
    <location>
        <begin position="405"/>
        <end position="428"/>
    </location>
</feature>
<evidence type="ECO:0000259" key="9">
    <source>
        <dbReference type="PROSITE" id="PS50855"/>
    </source>
</evidence>
<keyword evidence="7" id="KW-0479">Metal-binding</keyword>
<feature type="transmembrane region" description="Helical" evidence="8">
    <location>
        <begin position="448"/>
        <end position="471"/>
    </location>
</feature>
<feature type="transmembrane region" description="Helical" evidence="8">
    <location>
        <begin position="130"/>
        <end position="152"/>
    </location>
</feature>
<keyword evidence="2 7" id="KW-0679">Respiratory chain</keyword>
<keyword evidence="5 8" id="KW-1133">Transmembrane helix</keyword>
<dbReference type="CDD" id="cd01660">
    <property type="entry name" value="ba3-like_Oxidase_I"/>
    <property type="match status" value="1"/>
</dbReference>
<comment type="similarity">
    <text evidence="7">Belongs to the heme-copper respiratory oxidase family.</text>
</comment>
<keyword evidence="11" id="KW-1185">Reference proteome</keyword>
<dbReference type="PANTHER" id="PTHR10422">
    <property type="entry name" value="CYTOCHROME C OXIDASE SUBUNIT 1"/>
    <property type="match status" value="1"/>
</dbReference>
<keyword evidence="3 7" id="KW-0812">Transmembrane</keyword>
<protein>
    <submittedName>
        <fullName evidence="10">B(O/a)3-type cytochrome-c oxidase subunit 1</fullName>
    </submittedName>
</protein>
<keyword evidence="4 7" id="KW-0249">Electron transport</keyword>
<feature type="transmembrane region" description="Helical" evidence="8">
    <location>
        <begin position="90"/>
        <end position="110"/>
    </location>
</feature>
<dbReference type="EMBL" id="CP141614">
    <property type="protein sequence ID" value="WRP15199.1"/>
    <property type="molecule type" value="Genomic_DNA"/>
</dbReference>
<dbReference type="Pfam" id="PF00115">
    <property type="entry name" value="COX1"/>
    <property type="match status" value="1"/>
</dbReference>
<feature type="transmembrane region" description="Helical" evidence="8">
    <location>
        <begin position="370"/>
        <end position="393"/>
    </location>
</feature>